<evidence type="ECO:0000313" key="3">
    <source>
        <dbReference type="Proteomes" id="UP001140949"/>
    </source>
</evidence>
<dbReference type="EMBL" id="JANAVB010014800">
    <property type="protein sequence ID" value="KAJ6833561.1"/>
    <property type="molecule type" value="Genomic_DNA"/>
</dbReference>
<name>A0AAX6GZ06_IRIPA</name>
<organism evidence="2 3">
    <name type="scientific">Iris pallida</name>
    <name type="common">Sweet iris</name>
    <dbReference type="NCBI Taxonomy" id="29817"/>
    <lineage>
        <taxon>Eukaryota</taxon>
        <taxon>Viridiplantae</taxon>
        <taxon>Streptophyta</taxon>
        <taxon>Embryophyta</taxon>
        <taxon>Tracheophyta</taxon>
        <taxon>Spermatophyta</taxon>
        <taxon>Magnoliopsida</taxon>
        <taxon>Liliopsida</taxon>
        <taxon>Asparagales</taxon>
        <taxon>Iridaceae</taxon>
        <taxon>Iridoideae</taxon>
        <taxon>Irideae</taxon>
        <taxon>Iris</taxon>
    </lineage>
</organism>
<reference evidence="2" key="1">
    <citation type="journal article" date="2023" name="GigaByte">
        <title>Genome assembly of the bearded iris, Iris pallida Lam.</title>
        <authorList>
            <person name="Bruccoleri R.E."/>
            <person name="Oakeley E.J."/>
            <person name="Faust A.M.E."/>
            <person name="Altorfer M."/>
            <person name="Dessus-Babus S."/>
            <person name="Burckhardt D."/>
            <person name="Oertli M."/>
            <person name="Naumann U."/>
            <person name="Petersen F."/>
            <person name="Wong J."/>
        </authorList>
    </citation>
    <scope>NUCLEOTIDE SEQUENCE</scope>
    <source>
        <strain evidence="2">GSM-AAB239-AS_SAM_17_03QT</strain>
    </source>
</reference>
<keyword evidence="3" id="KW-1185">Reference proteome</keyword>
<dbReference type="EMBL" id="JANAVB010041420">
    <property type="protein sequence ID" value="KAJ6796072.1"/>
    <property type="molecule type" value="Genomic_DNA"/>
</dbReference>
<reference evidence="2" key="2">
    <citation type="submission" date="2023-04" db="EMBL/GenBank/DDBJ databases">
        <authorList>
            <person name="Bruccoleri R.E."/>
            <person name="Oakeley E.J."/>
            <person name="Faust A.-M."/>
            <person name="Dessus-Babus S."/>
            <person name="Altorfer M."/>
            <person name="Burckhardt D."/>
            <person name="Oertli M."/>
            <person name="Naumann U."/>
            <person name="Petersen F."/>
            <person name="Wong J."/>
        </authorList>
    </citation>
    <scope>NUCLEOTIDE SEQUENCE</scope>
    <source>
        <strain evidence="2">GSM-AAB239-AS_SAM_17_03QT</strain>
        <tissue evidence="2">Leaf</tissue>
    </source>
</reference>
<accession>A0AAX6GZ06</accession>
<evidence type="ECO:0000313" key="1">
    <source>
        <dbReference type="EMBL" id="KAJ6796072.1"/>
    </source>
</evidence>
<evidence type="ECO:0000313" key="2">
    <source>
        <dbReference type="EMBL" id="KAJ6833561.1"/>
    </source>
</evidence>
<protein>
    <submittedName>
        <fullName evidence="2">Phosphatidylinositol/phosphatidylcholine transfer protein SFH8-like</fullName>
    </submittedName>
</protein>
<sequence>MLLQACITSNDKVASLCCIRSLMISVIFSTCLLYQPRWDRGPGTMPSFCINLPKAMKSSTHALSRNKKSSTIITLNNRNMGDHDYDKDKLFVELYTPADFGPYLQDKLKQKS</sequence>
<gene>
    <name evidence="1" type="ORF">M6B38_221725</name>
    <name evidence="2" type="ORF">M6B38_338000</name>
</gene>
<dbReference type="AlphaFoldDB" id="A0AAX6GZ06"/>
<proteinExistence type="predicted"/>
<comment type="caution">
    <text evidence="2">The sequence shown here is derived from an EMBL/GenBank/DDBJ whole genome shotgun (WGS) entry which is preliminary data.</text>
</comment>
<dbReference type="Proteomes" id="UP001140949">
    <property type="component" value="Unassembled WGS sequence"/>
</dbReference>